<reference evidence="2" key="1">
    <citation type="submission" date="2018-05" db="EMBL/GenBank/DDBJ databases">
        <authorList>
            <person name="Lanie J.A."/>
            <person name="Ng W.-L."/>
            <person name="Kazmierczak K.M."/>
            <person name="Andrzejewski T.M."/>
            <person name="Davidsen T.M."/>
            <person name="Wayne K.J."/>
            <person name="Tettelin H."/>
            <person name="Glass J.I."/>
            <person name="Rusch D."/>
            <person name="Podicherti R."/>
            <person name="Tsui H.-C.T."/>
            <person name="Winkler M.E."/>
        </authorList>
    </citation>
    <scope>NUCLEOTIDE SEQUENCE</scope>
</reference>
<accession>A0A381VAF1</accession>
<evidence type="ECO:0000313" key="2">
    <source>
        <dbReference type="EMBL" id="SVA36667.1"/>
    </source>
</evidence>
<organism evidence="2">
    <name type="scientific">marine metagenome</name>
    <dbReference type="NCBI Taxonomy" id="408172"/>
    <lineage>
        <taxon>unclassified sequences</taxon>
        <taxon>metagenomes</taxon>
        <taxon>ecological metagenomes</taxon>
    </lineage>
</organism>
<evidence type="ECO:0000256" key="1">
    <source>
        <dbReference type="SAM" id="MobiDB-lite"/>
    </source>
</evidence>
<gene>
    <name evidence="2" type="ORF">METZ01_LOCUS89521</name>
</gene>
<protein>
    <submittedName>
        <fullName evidence="2">Uncharacterized protein</fullName>
    </submittedName>
</protein>
<sequence length="99" mass="11229">MRAFLFNLALVSCSLFVFSVNADAHPHKSGVIHHGPSLESYQIELDFSSNHWVQDDPGSNIKVAKKNKNDKAITGTKPNKSKTMQKSQRIRKQQKEHKK</sequence>
<dbReference type="AlphaFoldDB" id="A0A381VAF1"/>
<feature type="region of interest" description="Disordered" evidence="1">
    <location>
        <begin position="56"/>
        <end position="99"/>
    </location>
</feature>
<feature type="compositionally biased region" description="Basic residues" evidence="1">
    <location>
        <begin position="88"/>
        <end position="99"/>
    </location>
</feature>
<feature type="compositionally biased region" description="Polar residues" evidence="1">
    <location>
        <begin position="76"/>
        <end position="87"/>
    </location>
</feature>
<proteinExistence type="predicted"/>
<name>A0A381VAF1_9ZZZZ</name>
<dbReference type="EMBL" id="UINC01008135">
    <property type="protein sequence ID" value="SVA36667.1"/>
    <property type="molecule type" value="Genomic_DNA"/>
</dbReference>